<comment type="caution">
    <text evidence="1">The sequence shown here is derived from an EMBL/GenBank/DDBJ whole genome shotgun (WGS) entry which is preliminary data.</text>
</comment>
<keyword evidence="2" id="KW-1185">Reference proteome</keyword>
<gene>
    <name evidence="1" type="ORF">F6X53_25735</name>
</gene>
<protein>
    <submittedName>
        <fullName evidence="1">Uncharacterized protein</fullName>
    </submittedName>
</protein>
<reference evidence="1 2" key="1">
    <citation type="submission" date="2019-09" db="EMBL/GenBank/DDBJ databases">
        <title>YIM 48816 draft genome.</title>
        <authorList>
            <person name="Jiang L."/>
        </authorList>
    </citation>
    <scope>NUCLEOTIDE SEQUENCE [LARGE SCALE GENOMIC DNA]</scope>
    <source>
        <strain evidence="1 2">YIM 48816</strain>
    </source>
</reference>
<evidence type="ECO:0000313" key="2">
    <source>
        <dbReference type="Proteomes" id="UP000474159"/>
    </source>
</evidence>
<organism evidence="1 2">
    <name type="scientific">Methylobacterium soli</name>
    <dbReference type="NCBI Taxonomy" id="553447"/>
    <lineage>
        <taxon>Bacteria</taxon>
        <taxon>Pseudomonadati</taxon>
        <taxon>Pseudomonadota</taxon>
        <taxon>Alphaproteobacteria</taxon>
        <taxon>Hyphomicrobiales</taxon>
        <taxon>Methylobacteriaceae</taxon>
        <taxon>Methylobacterium</taxon>
    </lineage>
</organism>
<sequence>MSASRREEVASIVTDMEMDVYKIRSWALALQTMGSARGLLDPSGVDVMGDALKELAERIILDWDRLFQLENESACEAGADPCA</sequence>
<dbReference type="EMBL" id="VZZK01000036">
    <property type="protein sequence ID" value="KAB1074589.1"/>
    <property type="molecule type" value="Genomic_DNA"/>
</dbReference>
<name>A0A6L3SYJ4_9HYPH</name>
<evidence type="ECO:0000313" key="1">
    <source>
        <dbReference type="EMBL" id="KAB1074589.1"/>
    </source>
</evidence>
<dbReference type="AlphaFoldDB" id="A0A6L3SYJ4"/>
<dbReference type="RefSeq" id="WP_151003705.1">
    <property type="nucleotide sequence ID" value="NZ_BPQY01000118.1"/>
</dbReference>
<accession>A0A6L3SYJ4</accession>
<dbReference type="Proteomes" id="UP000474159">
    <property type="component" value="Unassembled WGS sequence"/>
</dbReference>
<proteinExistence type="predicted"/>